<evidence type="ECO:0000313" key="3">
    <source>
        <dbReference type="Proteomes" id="UP000232196"/>
    </source>
</evidence>
<accession>A0A2M9XFS9</accession>
<comment type="caution">
    <text evidence="2">The sequence shown here is derived from an EMBL/GenBank/DDBJ whole genome shotgun (WGS) entry which is preliminary data.</text>
</comment>
<dbReference type="AlphaFoldDB" id="A0A2M9XFS9"/>
<dbReference type="EMBL" id="NPDN01000002">
    <property type="protein sequence ID" value="PJZ26527.1"/>
    <property type="molecule type" value="Genomic_DNA"/>
</dbReference>
<dbReference type="OrthoDB" id="345469at2"/>
<name>A0A2M9XFS9_9LEPT</name>
<keyword evidence="1" id="KW-0812">Transmembrane</keyword>
<dbReference type="Proteomes" id="UP000232196">
    <property type="component" value="Unassembled WGS sequence"/>
</dbReference>
<sequence>MYFIALLFHFFAAAFWVGGMLFFVLIFRPVYKDKELSDVKTLLLLKIALQFRKVSYYVFIILMGSGISIAYLKGYFEVYSQISYWVSSHGVVFLIKMILFLFLLLSSVLHDFLIGPNAFKDMQNGIRSDSRSRKYAAIFGRINLLISLLIAVLGLAYSRGFTF</sequence>
<keyword evidence="1" id="KW-0472">Membrane</keyword>
<keyword evidence="1" id="KW-1133">Transmembrane helix</keyword>
<gene>
    <name evidence="2" type="ORF">CH357_03250</name>
</gene>
<feature type="transmembrane region" description="Helical" evidence="1">
    <location>
        <begin position="92"/>
        <end position="114"/>
    </location>
</feature>
<proteinExistence type="predicted"/>
<feature type="transmembrane region" description="Helical" evidence="1">
    <location>
        <begin position="54"/>
        <end position="72"/>
    </location>
</feature>
<evidence type="ECO:0000313" key="2">
    <source>
        <dbReference type="EMBL" id="PJZ26527.1"/>
    </source>
</evidence>
<dbReference type="RefSeq" id="WP_100705353.1">
    <property type="nucleotide sequence ID" value="NZ_NPDL01000002.1"/>
</dbReference>
<feature type="transmembrane region" description="Helical" evidence="1">
    <location>
        <begin position="135"/>
        <end position="157"/>
    </location>
</feature>
<keyword evidence="3" id="KW-1185">Reference proteome</keyword>
<protein>
    <submittedName>
        <fullName evidence="2">Copper resistance protein CopD</fullName>
    </submittedName>
</protein>
<reference evidence="2 3" key="1">
    <citation type="submission" date="2017-07" db="EMBL/GenBank/DDBJ databases">
        <title>Leptospira spp. isolated from tropical soils.</title>
        <authorList>
            <person name="Thibeaux R."/>
            <person name="Iraola G."/>
            <person name="Ferres I."/>
            <person name="Bierque E."/>
            <person name="Girault D."/>
            <person name="Soupe-Gilbert M.-E."/>
            <person name="Picardeau M."/>
            <person name="Goarant C."/>
        </authorList>
    </citation>
    <scope>NUCLEOTIDE SEQUENCE [LARGE SCALE GENOMIC DNA]</scope>
    <source>
        <strain evidence="2 3">MCA1-C-A1</strain>
    </source>
</reference>
<feature type="transmembrane region" description="Helical" evidence="1">
    <location>
        <begin position="6"/>
        <end position="27"/>
    </location>
</feature>
<evidence type="ECO:0000256" key="1">
    <source>
        <dbReference type="SAM" id="Phobius"/>
    </source>
</evidence>
<organism evidence="2 3">
    <name type="scientific">Leptospira hartskeerlii</name>
    <dbReference type="NCBI Taxonomy" id="2023177"/>
    <lineage>
        <taxon>Bacteria</taxon>
        <taxon>Pseudomonadati</taxon>
        <taxon>Spirochaetota</taxon>
        <taxon>Spirochaetia</taxon>
        <taxon>Leptospirales</taxon>
        <taxon>Leptospiraceae</taxon>
        <taxon>Leptospira</taxon>
    </lineage>
</organism>